<name>A0A8T1VS85_9STRA</name>
<comment type="caution">
    <text evidence="2">The sequence shown here is derived from an EMBL/GenBank/DDBJ whole genome shotgun (WGS) entry which is preliminary data.</text>
</comment>
<sequence>MTDGELDAAAVEAAMAAFLHEFSLSTEATTSKELLCHSTSEWPKLKATDRRDRYRRKLQRERQTLRRQERELSVELSQLQDAQAKAKEEERRLTTLGLSAWRATAARQKDKRLEAEATQQHLKMAVLRQAELLRLMNAMLLQPVPVSKSLTSSEGQVRSREVHGALLFKTLLGELDLLYTRTDEVVQRTVALSPPEAFALRRTWNPDKTVLESADATQLPVAFDQTWRALSGILLSGPHGDQCPGKIEDPMNTAAITYHVDCPLESGGTAVLAIYNAVRRYVEQDRVVVVWRVLSEGQGEFDGLYSDERGWLVIRPGDGHATALECYAQLKPMGLNGQSASSDARGNRFVELLRTVDDEDMTEIKRAMQRLRVDESASDSDVVEELELEL</sequence>
<dbReference type="EMBL" id="JAGDFM010000152">
    <property type="protein sequence ID" value="KAG7384272.1"/>
    <property type="molecule type" value="Genomic_DNA"/>
</dbReference>
<evidence type="ECO:0000256" key="1">
    <source>
        <dbReference type="SAM" id="Coils"/>
    </source>
</evidence>
<proteinExistence type="predicted"/>
<feature type="coiled-coil region" evidence="1">
    <location>
        <begin position="44"/>
        <end position="99"/>
    </location>
</feature>
<evidence type="ECO:0008006" key="4">
    <source>
        <dbReference type="Google" id="ProtNLM"/>
    </source>
</evidence>
<protein>
    <recommendedName>
        <fullName evidence="4">M96 mating-specific protein family</fullName>
    </recommendedName>
</protein>
<accession>A0A8T1VS85</accession>
<dbReference type="Proteomes" id="UP000694044">
    <property type="component" value="Unassembled WGS sequence"/>
</dbReference>
<organism evidence="2 3">
    <name type="scientific">Phytophthora pseudosyringae</name>
    <dbReference type="NCBI Taxonomy" id="221518"/>
    <lineage>
        <taxon>Eukaryota</taxon>
        <taxon>Sar</taxon>
        <taxon>Stramenopiles</taxon>
        <taxon>Oomycota</taxon>
        <taxon>Peronosporomycetes</taxon>
        <taxon>Peronosporales</taxon>
        <taxon>Peronosporaceae</taxon>
        <taxon>Phytophthora</taxon>
    </lineage>
</organism>
<gene>
    <name evidence="2" type="ORF">PHYPSEUDO_002801</name>
</gene>
<reference evidence="2" key="1">
    <citation type="submission" date="2021-02" db="EMBL/GenBank/DDBJ databases">
        <authorList>
            <person name="Palmer J.M."/>
        </authorList>
    </citation>
    <scope>NUCLEOTIDE SEQUENCE</scope>
    <source>
        <strain evidence="2">SCRP734</strain>
    </source>
</reference>
<keyword evidence="3" id="KW-1185">Reference proteome</keyword>
<evidence type="ECO:0000313" key="2">
    <source>
        <dbReference type="EMBL" id="KAG7384272.1"/>
    </source>
</evidence>
<dbReference type="AlphaFoldDB" id="A0A8T1VS85"/>
<evidence type="ECO:0000313" key="3">
    <source>
        <dbReference type="Proteomes" id="UP000694044"/>
    </source>
</evidence>
<keyword evidence="1" id="KW-0175">Coiled coil</keyword>
<dbReference type="OrthoDB" id="129373at2759"/>